<keyword evidence="4" id="KW-1003">Cell membrane</keyword>
<dbReference type="PANTHER" id="PTHR30472">
    <property type="entry name" value="FERRIC ENTEROBACTIN TRANSPORT SYSTEM PERMEASE PROTEIN"/>
    <property type="match status" value="1"/>
</dbReference>
<dbReference type="PANTHER" id="PTHR30472:SF18">
    <property type="entry name" value="IRON(III) DICITRATE ABC TRANSPORTER,PERMEASE PROTEIN"/>
    <property type="match status" value="1"/>
</dbReference>
<name>A0A9D1WRE2_9FIRM</name>
<accession>A0A9D1WRE2</accession>
<sequence>MAGRLRARRRRSIALLGLLALGTLGLLCASCFAGVAQLTPARLLATLLPGLGGGAQPLGPTELTVLVQLRLPRIVMGCLAGAGLAASGLVMQAVTGNAMASPFTTGLSNAAATGASAVILFSWRFLGTVRMTTVFGAFVAALGCMLLVYGIAAAKGLGSTTIVLVGIALNYFFSALNAGLQYLANEEQLSAIVHWTFGSLSQATWGQIAFTGVVLAVCFPYLALHAWHYNLLDTGDESAAALGVDVKRLRGISGLLLTLISATI</sequence>
<feature type="transmembrane region" description="Helical" evidence="8">
    <location>
        <begin position="204"/>
        <end position="224"/>
    </location>
</feature>
<dbReference type="Pfam" id="PF01032">
    <property type="entry name" value="FecCD"/>
    <property type="match status" value="1"/>
</dbReference>
<dbReference type="GO" id="GO:0033214">
    <property type="term" value="P:siderophore-iron import into cell"/>
    <property type="evidence" value="ECO:0007669"/>
    <property type="project" value="TreeGrafter"/>
</dbReference>
<comment type="subcellular location">
    <subcellularLocation>
        <location evidence="1">Cell membrane</location>
        <topology evidence="1">Multi-pass membrane protein</topology>
    </subcellularLocation>
</comment>
<reference evidence="9" key="2">
    <citation type="submission" date="2021-04" db="EMBL/GenBank/DDBJ databases">
        <authorList>
            <person name="Gilroy R."/>
        </authorList>
    </citation>
    <scope>NUCLEOTIDE SEQUENCE</scope>
    <source>
        <strain evidence="9">CHK188-5543</strain>
    </source>
</reference>
<comment type="similarity">
    <text evidence="2">Belongs to the binding-protein-dependent transport system permease family. FecCD subfamily.</text>
</comment>
<reference evidence="9" key="1">
    <citation type="journal article" date="2021" name="PeerJ">
        <title>Extensive microbial diversity within the chicken gut microbiome revealed by metagenomics and culture.</title>
        <authorList>
            <person name="Gilroy R."/>
            <person name="Ravi A."/>
            <person name="Getino M."/>
            <person name="Pursley I."/>
            <person name="Horton D.L."/>
            <person name="Alikhan N.F."/>
            <person name="Baker D."/>
            <person name="Gharbi K."/>
            <person name="Hall N."/>
            <person name="Watson M."/>
            <person name="Adriaenssens E.M."/>
            <person name="Foster-Nyarko E."/>
            <person name="Jarju S."/>
            <person name="Secka A."/>
            <person name="Antonio M."/>
            <person name="Oren A."/>
            <person name="Chaudhuri R.R."/>
            <person name="La Ragione R."/>
            <person name="Hildebrand F."/>
            <person name="Pallen M.J."/>
        </authorList>
    </citation>
    <scope>NUCLEOTIDE SEQUENCE</scope>
    <source>
        <strain evidence="9">CHK188-5543</strain>
    </source>
</reference>
<evidence type="ECO:0000256" key="1">
    <source>
        <dbReference type="ARBA" id="ARBA00004651"/>
    </source>
</evidence>
<dbReference type="SUPFAM" id="SSF81345">
    <property type="entry name" value="ABC transporter involved in vitamin B12 uptake, BtuC"/>
    <property type="match status" value="1"/>
</dbReference>
<evidence type="ECO:0000256" key="6">
    <source>
        <dbReference type="ARBA" id="ARBA00022989"/>
    </source>
</evidence>
<evidence type="ECO:0000256" key="5">
    <source>
        <dbReference type="ARBA" id="ARBA00022692"/>
    </source>
</evidence>
<comment type="caution">
    <text evidence="9">The sequence shown here is derived from an EMBL/GenBank/DDBJ whole genome shotgun (WGS) entry which is preliminary data.</text>
</comment>
<feature type="transmembrane region" description="Helical" evidence="8">
    <location>
        <begin position="132"/>
        <end position="154"/>
    </location>
</feature>
<dbReference type="EMBL" id="DXES01000091">
    <property type="protein sequence ID" value="HIX65430.1"/>
    <property type="molecule type" value="Genomic_DNA"/>
</dbReference>
<feature type="transmembrane region" description="Helical" evidence="8">
    <location>
        <begin position="74"/>
        <end position="94"/>
    </location>
</feature>
<feature type="transmembrane region" description="Helical" evidence="8">
    <location>
        <begin position="161"/>
        <end position="184"/>
    </location>
</feature>
<evidence type="ECO:0000256" key="4">
    <source>
        <dbReference type="ARBA" id="ARBA00022475"/>
    </source>
</evidence>
<evidence type="ECO:0000256" key="7">
    <source>
        <dbReference type="ARBA" id="ARBA00023136"/>
    </source>
</evidence>
<evidence type="ECO:0000313" key="10">
    <source>
        <dbReference type="Proteomes" id="UP000886800"/>
    </source>
</evidence>
<gene>
    <name evidence="9" type="ORF">H9736_04205</name>
</gene>
<evidence type="ECO:0000256" key="2">
    <source>
        <dbReference type="ARBA" id="ARBA00007935"/>
    </source>
</evidence>
<evidence type="ECO:0000256" key="3">
    <source>
        <dbReference type="ARBA" id="ARBA00022448"/>
    </source>
</evidence>
<dbReference type="GO" id="GO:0022857">
    <property type="term" value="F:transmembrane transporter activity"/>
    <property type="evidence" value="ECO:0007669"/>
    <property type="project" value="InterPro"/>
</dbReference>
<dbReference type="InterPro" id="IPR000522">
    <property type="entry name" value="ABC_transptr_permease_BtuC"/>
</dbReference>
<keyword evidence="6 8" id="KW-1133">Transmembrane helix</keyword>
<dbReference type="AlphaFoldDB" id="A0A9D1WRE2"/>
<feature type="non-terminal residue" evidence="9">
    <location>
        <position position="264"/>
    </location>
</feature>
<organism evidence="9 10">
    <name type="scientific">Candidatus Anaerotruncus excrementipullorum</name>
    <dbReference type="NCBI Taxonomy" id="2838465"/>
    <lineage>
        <taxon>Bacteria</taxon>
        <taxon>Bacillati</taxon>
        <taxon>Bacillota</taxon>
        <taxon>Clostridia</taxon>
        <taxon>Eubacteriales</taxon>
        <taxon>Oscillospiraceae</taxon>
        <taxon>Anaerotruncus</taxon>
    </lineage>
</organism>
<keyword evidence="5 8" id="KW-0812">Transmembrane</keyword>
<evidence type="ECO:0000256" key="8">
    <source>
        <dbReference type="SAM" id="Phobius"/>
    </source>
</evidence>
<dbReference type="GO" id="GO:0005886">
    <property type="term" value="C:plasma membrane"/>
    <property type="evidence" value="ECO:0007669"/>
    <property type="project" value="UniProtKB-SubCell"/>
</dbReference>
<proteinExistence type="inferred from homology"/>
<keyword evidence="7 8" id="KW-0472">Membrane</keyword>
<protein>
    <submittedName>
        <fullName evidence="9">Iron ABC transporter permease</fullName>
    </submittedName>
</protein>
<dbReference type="Gene3D" id="1.10.3470.10">
    <property type="entry name" value="ABC transporter involved in vitamin B12 uptake, BtuC"/>
    <property type="match status" value="1"/>
</dbReference>
<keyword evidence="3" id="KW-0813">Transport</keyword>
<dbReference type="Proteomes" id="UP000886800">
    <property type="component" value="Unassembled WGS sequence"/>
</dbReference>
<evidence type="ECO:0000313" key="9">
    <source>
        <dbReference type="EMBL" id="HIX65430.1"/>
    </source>
</evidence>
<dbReference type="InterPro" id="IPR037294">
    <property type="entry name" value="ABC_BtuC-like"/>
</dbReference>